<reference evidence="11" key="1">
    <citation type="journal article" date="2013" name="Genetics">
        <title>The draft genome and transcriptome of Panagrellus redivivus are shaped by the harsh demands of a free-living lifestyle.</title>
        <authorList>
            <person name="Srinivasan J."/>
            <person name="Dillman A.R."/>
            <person name="Macchietto M.G."/>
            <person name="Heikkinen L."/>
            <person name="Lakso M."/>
            <person name="Fracchia K.M."/>
            <person name="Antoshechkin I."/>
            <person name="Mortazavi A."/>
            <person name="Wong G."/>
            <person name="Sternberg P.W."/>
        </authorList>
    </citation>
    <scope>NUCLEOTIDE SEQUENCE [LARGE SCALE GENOMIC DNA]</scope>
    <source>
        <strain evidence="11">MT8872</strain>
    </source>
</reference>
<dbReference type="Pfam" id="PF00651">
    <property type="entry name" value="BTB"/>
    <property type="match status" value="1"/>
</dbReference>
<keyword evidence="6 7" id="KW-0472">Membrane</keyword>
<dbReference type="PANTHER" id="PTHR24221:SF617">
    <property type="entry name" value="P-GLYCOPROTEIN RELATED"/>
    <property type="match status" value="1"/>
</dbReference>
<dbReference type="GO" id="GO:0016020">
    <property type="term" value="C:membrane"/>
    <property type="evidence" value="ECO:0007669"/>
    <property type="project" value="UniProtKB-SubCell"/>
</dbReference>
<organism evidence="11 12">
    <name type="scientific">Panagrellus redivivus</name>
    <name type="common">Microworm</name>
    <dbReference type="NCBI Taxonomy" id="6233"/>
    <lineage>
        <taxon>Eukaryota</taxon>
        <taxon>Metazoa</taxon>
        <taxon>Ecdysozoa</taxon>
        <taxon>Nematoda</taxon>
        <taxon>Chromadorea</taxon>
        <taxon>Rhabditida</taxon>
        <taxon>Tylenchina</taxon>
        <taxon>Panagrolaimomorpha</taxon>
        <taxon>Panagrolaimoidea</taxon>
        <taxon>Panagrolaimidae</taxon>
        <taxon>Panagrellus</taxon>
    </lineage>
</organism>
<dbReference type="GO" id="GO:0005524">
    <property type="term" value="F:ATP binding"/>
    <property type="evidence" value="ECO:0007669"/>
    <property type="project" value="UniProtKB-KW"/>
</dbReference>
<dbReference type="InterPro" id="IPR017871">
    <property type="entry name" value="ABC_transporter-like_CS"/>
</dbReference>
<feature type="transmembrane region" description="Helical" evidence="7">
    <location>
        <begin position="295"/>
        <end position="315"/>
    </location>
</feature>
<feature type="transmembrane region" description="Helical" evidence="7">
    <location>
        <begin position="408"/>
        <end position="434"/>
    </location>
</feature>
<feature type="domain" description="ABC transmembrane type-1" evidence="10">
    <location>
        <begin position="148"/>
        <end position="435"/>
    </location>
</feature>
<dbReference type="AlphaFoldDB" id="A0A7E4UTU0"/>
<dbReference type="WBParaSite" id="Pan_g12794.t1">
    <property type="protein sequence ID" value="Pan_g12794.t1"/>
    <property type="gene ID" value="Pan_g12794"/>
</dbReference>
<evidence type="ECO:0000256" key="4">
    <source>
        <dbReference type="ARBA" id="ARBA00022840"/>
    </source>
</evidence>
<evidence type="ECO:0000256" key="7">
    <source>
        <dbReference type="SAM" id="Phobius"/>
    </source>
</evidence>
<evidence type="ECO:0000256" key="1">
    <source>
        <dbReference type="ARBA" id="ARBA00004141"/>
    </source>
</evidence>
<dbReference type="SMART" id="SM00225">
    <property type="entry name" value="BTB"/>
    <property type="match status" value="1"/>
</dbReference>
<evidence type="ECO:0000313" key="12">
    <source>
        <dbReference type="WBParaSite" id="Pan_g12794.t1"/>
    </source>
</evidence>
<dbReference type="CDD" id="cd18186">
    <property type="entry name" value="BTB_POZ_ZBTB_KLHL-like"/>
    <property type="match status" value="1"/>
</dbReference>
<feature type="domain" description="BTB" evidence="8">
    <location>
        <begin position="29"/>
        <end position="93"/>
    </location>
</feature>
<keyword evidence="3" id="KW-0547">Nucleotide-binding</keyword>
<dbReference type="PANTHER" id="PTHR24221">
    <property type="entry name" value="ATP-BINDING CASSETTE SUB-FAMILY B"/>
    <property type="match status" value="1"/>
</dbReference>
<feature type="transmembrane region" description="Helical" evidence="7">
    <location>
        <begin position="375"/>
        <end position="402"/>
    </location>
</feature>
<dbReference type="Proteomes" id="UP000492821">
    <property type="component" value="Unassembled WGS sequence"/>
</dbReference>
<feature type="transmembrane region" description="Helical" evidence="7">
    <location>
        <begin position="163"/>
        <end position="182"/>
    </location>
</feature>
<protein>
    <submittedName>
        <fullName evidence="12">BTB domain-containing protein</fullName>
    </submittedName>
</protein>
<dbReference type="InterPro" id="IPR039421">
    <property type="entry name" value="Type_1_exporter"/>
</dbReference>
<dbReference type="SUPFAM" id="SSF54695">
    <property type="entry name" value="POZ domain"/>
    <property type="match status" value="1"/>
</dbReference>
<dbReference type="CDD" id="cd03249">
    <property type="entry name" value="ABC_MTABC3_MDL1_MDL2"/>
    <property type="match status" value="1"/>
</dbReference>
<evidence type="ECO:0000256" key="6">
    <source>
        <dbReference type="ARBA" id="ARBA00023136"/>
    </source>
</evidence>
<evidence type="ECO:0000256" key="2">
    <source>
        <dbReference type="ARBA" id="ARBA00022692"/>
    </source>
</evidence>
<dbReference type="Gene3D" id="3.30.710.10">
    <property type="entry name" value="Potassium Channel Kv1.1, Chain A"/>
    <property type="match status" value="1"/>
</dbReference>
<dbReference type="GO" id="GO:0016887">
    <property type="term" value="F:ATP hydrolysis activity"/>
    <property type="evidence" value="ECO:0007669"/>
    <property type="project" value="InterPro"/>
</dbReference>
<feature type="transmembrane region" description="Helical" evidence="7">
    <location>
        <begin position="188"/>
        <end position="210"/>
    </location>
</feature>
<evidence type="ECO:0000259" key="8">
    <source>
        <dbReference type="PROSITE" id="PS50097"/>
    </source>
</evidence>
<dbReference type="InterPro" id="IPR036640">
    <property type="entry name" value="ABC1_TM_sf"/>
</dbReference>
<evidence type="ECO:0000256" key="5">
    <source>
        <dbReference type="ARBA" id="ARBA00022989"/>
    </source>
</evidence>
<dbReference type="PROSITE" id="PS50929">
    <property type="entry name" value="ABC_TM1F"/>
    <property type="match status" value="1"/>
</dbReference>
<dbReference type="SMART" id="SM00382">
    <property type="entry name" value="AAA"/>
    <property type="match status" value="1"/>
</dbReference>
<keyword evidence="11" id="KW-1185">Reference proteome</keyword>
<name>A0A7E4UTU0_PANRE</name>
<dbReference type="GO" id="GO:0140359">
    <property type="term" value="F:ABC-type transporter activity"/>
    <property type="evidence" value="ECO:0007669"/>
    <property type="project" value="InterPro"/>
</dbReference>
<dbReference type="Gene3D" id="3.40.50.300">
    <property type="entry name" value="P-loop containing nucleotide triphosphate hydrolases"/>
    <property type="match status" value="1"/>
</dbReference>
<feature type="domain" description="ABC transporter" evidence="9">
    <location>
        <begin position="473"/>
        <end position="709"/>
    </location>
</feature>
<dbReference type="PROSITE" id="PS00211">
    <property type="entry name" value="ABC_TRANSPORTER_1"/>
    <property type="match status" value="1"/>
</dbReference>
<keyword evidence="4" id="KW-0067">ATP-binding</keyword>
<dbReference type="InterPro" id="IPR011527">
    <property type="entry name" value="ABC1_TM_dom"/>
</dbReference>
<dbReference type="FunFam" id="3.40.50.300:FF:002283">
    <property type="entry name" value="p-GlycoProtein related"/>
    <property type="match status" value="1"/>
</dbReference>
<evidence type="ECO:0000259" key="9">
    <source>
        <dbReference type="PROSITE" id="PS50893"/>
    </source>
</evidence>
<dbReference type="InterPro" id="IPR027417">
    <property type="entry name" value="P-loop_NTPase"/>
</dbReference>
<feature type="transmembrane region" description="Helical" evidence="7">
    <location>
        <begin position="269"/>
        <end position="289"/>
    </location>
</feature>
<dbReference type="InterPro" id="IPR003593">
    <property type="entry name" value="AAA+_ATPase"/>
</dbReference>
<evidence type="ECO:0000313" key="11">
    <source>
        <dbReference type="Proteomes" id="UP000492821"/>
    </source>
</evidence>
<dbReference type="Gene3D" id="1.20.1560.10">
    <property type="entry name" value="ABC transporter type 1, transmembrane domain"/>
    <property type="match status" value="1"/>
</dbReference>
<sequence>MTVDNCEVPTHQMPIDPPFKHLNGCKKLPDVTFVVEKTEFPAHRLILSERSEYFQSMFSSCFIEANSNRIELKDVNFKAFELVLEYVYTGNVDRFCDDTISLEEVFDRLECARFYIVDDLVVKVIEYIKKNGMSLLLKNMIGYRIPFAITICLSMLRGLEMPLYAYSVIIVFHSMGNLSNWADYHHAILTYCSAMIAIGIYMFIMVLVAITLHGWVAENVVDTIKVRFLASTLNKDGAFLDRAETSNAKLVSLMNSEAPEIKSALDNRLFTFISYTFAIFVLLIEATVFCWQMALAGSGWCIFVFSLLFICMRFSHRHTNQGISKTSHANVAVEIIENVKTIQLLNREKYFITKFAKAIDDVKHDFIRATIYQSIVFAIGIGGVFLADVISYSVGVPLIYYGKINSDSVFIAAMAMNVTCWNVLFAGITCLEVLRAEPAAAAILPLLDENVQNDGTVFEAKPTGILLNIEGSVRGECIEFAYPTRPTIKVANGLSFKAPQGQMIALVGPSGGGKSTVLALLERFYQFQSGGLTIDGIPVNNINLHHLRNHIALVGQEPILFAGTIKDNILLGIENSSSIDVKKACQLANAADFIEKLPLGYETEVGEKGAFLSGGQKQRIAIARAIVRNPKILLLDEATSALDSESEKAVEHALNSAAKSRTVISIAHRLSSIQNADHIYFIENGSIVESGTHSQLVASGGRYASLARKQRLQR</sequence>
<evidence type="ECO:0000256" key="3">
    <source>
        <dbReference type="ARBA" id="ARBA00022741"/>
    </source>
</evidence>
<dbReference type="PROSITE" id="PS50893">
    <property type="entry name" value="ABC_TRANSPORTER_2"/>
    <property type="match status" value="1"/>
</dbReference>
<proteinExistence type="predicted"/>
<dbReference type="InterPro" id="IPR000210">
    <property type="entry name" value="BTB/POZ_dom"/>
</dbReference>
<reference evidence="12" key="2">
    <citation type="submission" date="2020-10" db="UniProtKB">
        <authorList>
            <consortium name="WormBaseParasite"/>
        </authorList>
    </citation>
    <scope>IDENTIFICATION</scope>
</reference>
<dbReference type="InterPro" id="IPR003439">
    <property type="entry name" value="ABC_transporter-like_ATP-bd"/>
</dbReference>
<dbReference type="SUPFAM" id="SSF90123">
    <property type="entry name" value="ABC transporter transmembrane region"/>
    <property type="match status" value="1"/>
</dbReference>
<dbReference type="InterPro" id="IPR011333">
    <property type="entry name" value="SKP1/BTB/POZ_sf"/>
</dbReference>
<dbReference type="Pfam" id="PF00005">
    <property type="entry name" value="ABC_tran"/>
    <property type="match status" value="1"/>
</dbReference>
<accession>A0A7E4UTU0</accession>
<evidence type="ECO:0000259" key="10">
    <source>
        <dbReference type="PROSITE" id="PS50929"/>
    </source>
</evidence>
<dbReference type="Pfam" id="PF00664">
    <property type="entry name" value="ABC_membrane"/>
    <property type="match status" value="1"/>
</dbReference>
<keyword evidence="2 7" id="KW-0812">Transmembrane</keyword>
<dbReference type="PROSITE" id="PS50097">
    <property type="entry name" value="BTB"/>
    <property type="match status" value="1"/>
</dbReference>
<keyword evidence="5 7" id="KW-1133">Transmembrane helix</keyword>
<comment type="subcellular location">
    <subcellularLocation>
        <location evidence="1">Membrane</location>
        <topology evidence="1">Multi-pass membrane protein</topology>
    </subcellularLocation>
</comment>
<dbReference type="SUPFAM" id="SSF52540">
    <property type="entry name" value="P-loop containing nucleoside triphosphate hydrolases"/>
    <property type="match status" value="1"/>
</dbReference>